<reference evidence="1" key="1">
    <citation type="submission" date="2014-11" db="EMBL/GenBank/DDBJ databases">
        <authorList>
            <person name="Amaro Gonzalez C."/>
        </authorList>
    </citation>
    <scope>NUCLEOTIDE SEQUENCE</scope>
</reference>
<accession>A0A0E9UZ78</accession>
<evidence type="ECO:0000313" key="1">
    <source>
        <dbReference type="EMBL" id="JAH70495.1"/>
    </source>
</evidence>
<sequence length="18" mass="2092">MVDIEMSDFTVILRGRLP</sequence>
<dbReference type="AlphaFoldDB" id="A0A0E9UZ78"/>
<proteinExistence type="predicted"/>
<organism evidence="1">
    <name type="scientific">Anguilla anguilla</name>
    <name type="common">European freshwater eel</name>
    <name type="synonym">Muraena anguilla</name>
    <dbReference type="NCBI Taxonomy" id="7936"/>
    <lineage>
        <taxon>Eukaryota</taxon>
        <taxon>Metazoa</taxon>
        <taxon>Chordata</taxon>
        <taxon>Craniata</taxon>
        <taxon>Vertebrata</taxon>
        <taxon>Euteleostomi</taxon>
        <taxon>Actinopterygii</taxon>
        <taxon>Neopterygii</taxon>
        <taxon>Teleostei</taxon>
        <taxon>Anguilliformes</taxon>
        <taxon>Anguillidae</taxon>
        <taxon>Anguilla</taxon>
    </lineage>
</organism>
<dbReference type="EMBL" id="GBXM01038082">
    <property type="protein sequence ID" value="JAH70495.1"/>
    <property type="molecule type" value="Transcribed_RNA"/>
</dbReference>
<protein>
    <submittedName>
        <fullName evidence="1">Uncharacterized protein</fullName>
    </submittedName>
</protein>
<name>A0A0E9UZ78_ANGAN</name>
<reference evidence="1" key="2">
    <citation type="journal article" date="2015" name="Fish Shellfish Immunol.">
        <title>Early steps in the European eel (Anguilla anguilla)-Vibrio vulnificus interaction in the gills: Role of the RtxA13 toxin.</title>
        <authorList>
            <person name="Callol A."/>
            <person name="Pajuelo D."/>
            <person name="Ebbesson L."/>
            <person name="Teles M."/>
            <person name="MacKenzie S."/>
            <person name="Amaro C."/>
        </authorList>
    </citation>
    <scope>NUCLEOTIDE SEQUENCE</scope>
</reference>